<evidence type="ECO:0000259" key="1">
    <source>
        <dbReference type="Pfam" id="PF22811"/>
    </source>
</evidence>
<proteinExistence type="predicted"/>
<feature type="domain" description="Transcriptional repressor NrdR-like N-terminal" evidence="1">
    <location>
        <begin position="1"/>
        <end position="41"/>
    </location>
</feature>
<sequence>MICPLCNGKLKVVDTRNIKKDNSIIRRKRCINCGALYYTKEKEIDYASIQKEWLRAINEGRLKND</sequence>
<accession>A0A8S5T9B7</accession>
<protein>
    <submittedName>
        <fullName evidence="2">Putative transcriptional regulator</fullName>
    </submittedName>
</protein>
<reference evidence="2" key="1">
    <citation type="journal article" date="2021" name="Proc. Natl. Acad. Sci. U.S.A.">
        <title>A Catalog of Tens of Thousands of Viruses from Human Metagenomes Reveals Hidden Associations with Chronic Diseases.</title>
        <authorList>
            <person name="Tisza M.J."/>
            <person name="Buck C.B."/>
        </authorList>
    </citation>
    <scope>NUCLEOTIDE SEQUENCE</scope>
    <source>
        <strain evidence="2">CtwDi18</strain>
    </source>
</reference>
<dbReference type="EMBL" id="BK032778">
    <property type="protein sequence ID" value="DAF59865.1"/>
    <property type="molecule type" value="Genomic_DNA"/>
</dbReference>
<dbReference type="InterPro" id="IPR055173">
    <property type="entry name" value="NrdR-like_N"/>
</dbReference>
<name>A0A8S5T9B7_9CAUD</name>
<dbReference type="Pfam" id="PF22811">
    <property type="entry name" value="Zn_ribbon_NrdR"/>
    <property type="match status" value="1"/>
</dbReference>
<evidence type="ECO:0000313" key="2">
    <source>
        <dbReference type="EMBL" id="DAF59865.1"/>
    </source>
</evidence>
<organism evidence="2">
    <name type="scientific">Siphoviridae sp. ctwDi18</name>
    <dbReference type="NCBI Taxonomy" id="2827970"/>
    <lineage>
        <taxon>Viruses</taxon>
        <taxon>Duplodnaviria</taxon>
        <taxon>Heunggongvirae</taxon>
        <taxon>Uroviricota</taxon>
        <taxon>Caudoviricetes</taxon>
    </lineage>
</organism>